<evidence type="ECO:0000313" key="2">
    <source>
        <dbReference type="Proteomes" id="UP000092460"/>
    </source>
</evidence>
<sequence length="121" mass="14340">MLYIAMWFTIEESWNQKSKNELNFWCLCELIHKKQLHYIAMKIFCLSMIGGQKKAKAATYSDIDTLVQQHREQRCCDLSADVHKYVHIPELSDSLPLKKEEEKRSLANIYTDVMFILQRIL</sequence>
<name>A0A1B0BLA7_9MUSC</name>
<protein>
    <submittedName>
        <fullName evidence="1">Uncharacterized protein</fullName>
    </submittedName>
</protein>
<dbReference type="EnsemblMetazoa" id="GPPI033679-RA">
    <property type="protein sequence ID" value="GPPI033679-PA"/>
    <property type="gene ID" value="GPPI033679"/>
</dbReference>
<keyword evidence="2" id="KW-1185">Reference proteome</keyword>
<reference evidence="1" key="2">
    <citation type="submission" date="2020-05" db="UniProtKB">
        <authorList>
            <consortium name="EnsemblMetazoa"/>
        </authorList>
    </citation>
    <scope>IDENTIFICATION</scope>
    <source>
        <strain evidence="1">IAEA</strain>
    </source>
</reference>
<dbReference type="EMBL" id="JXJN01016266">
    <property type="status" value="NOT_ANNOTATED_CDS"/>
    <property type="molecule type" value="Genomic_DNA"/>
</dbReference>
<evidence type="ECO:0000313" key="1">
    <source>
        <dbReference type="EnsemblMetazoa" id="GPPI033679-PA"/>
    </source>
</evidence>
<dbReference type="AlphaFoldDB" id="A0A1B0BLA7"/>
<accession>A0A1B0BLA7</accession>
<reference evidence="2" key="1">
    <citation type="submission" date="2015-01" db="EMBL/GenBank/DDBJ databases">
        <authorList>
            <person name="Aksoy S."/>
            <person name="Warren W."/>
            <person name="Wilson R.K."/>
        </authorList>
    </citation>
    <scope>NUCLEOTIDE SEQUENCE [LARGE SCALE GENOMIC DNA]</scope>
    <source>
        <strain evidence="2">IAEA</strain>
    </source>
</reference>
<proteinExistence type="predicted"/>
<organism evidence="1 2">
    <name type="scientific">Glossina palpalis gambiensis</name>
    <dbReference type="NCBI Taxonomy" id="67801"/>
    <lineage>
        <taxon>Eukaryota</taxon>
        <taxon>Metazoa</taxon>
        <taxon>Ecdysozoa</taxon>
        <taxon>Arthropoda</taxon>
        <taxon>Hexapoda</taxon>
        <taxon>Insecta</taxon>
        <taxon>Pterygota</taxon>
        <taxon>Neoptera</taxon>
        <taxon>Endopterygota</taxon>
        <taxon>Diptera</taxon>
        <taxon>Brachycera</taxon>
        <taxon>Muscomorpha</taxon>
        <taxon>Hippoboscoidea</taxon>
        <taxon>Glossinidae</taxon>
        <taxon>Glossina</taxon>
    </lineage>
</organism>
<dbReference type="VEuPathDB" id="VectorBase:GPPI033679"/>
<dbReference type="Proteomes" id="UP000092460">
    <property type="component" value="Unassembled WGS sequence"/>
</dbReference>
<dbReference type="EMBL" id="JXJN01016265">
    <property type="status" value="NOT_ANNOTATED_CDS"/>
    <property type="molecule type" value="Genomic_DNA"/>
</dbReference>